<name>A0A1B9I8N0_9TREE</name>
<sequence>MSEGSIWDDEGWDKPLYSIHEHNCPLNQSLKASQRKFARPGTIIPRGHDFSSLPSVSKLSIGHSRNSLGPFEKPRSRPFSPARLDTNRINGMVRTHSRSRGSKLGSPISPISVASPSSEKSRKISVESWSASPTIIVSPATEEDNLFSSEVIFNNSYDNSIAIPGISDAFWSLDNQKINEKVMDYLGKPLESIKNRKNSIDFNKYRKKGDLLDQMNICKFSKTEQRFLLVVVGSRNHSVRFRSKDSSYNPEWFCEDGITYRLPDGDFSIELSRALHHIAWKRRTNKAVGNDTFSDTINKSCTFLRDTLKDLRERVEMYDHEVYPADTDSGEKISNGERNSCDSEESPVLKRDKSTGLSSNNSIDQYQDVTSYGSWRSPSKSINPFKTQNASRGRSAIGTLIESSAFDATETLQIRYEEIVAERMGTCRELKQLLNASIFPDTRF</sequence>
<dbReference type="OrthoDB" id="10532764at2759"/>
<protein>
    <submittedName>
        <fullName evidence="2">Uncharacterized protein</fullName>
    </submittedName>
</protein>
<dbReference type="Proteomes" id="UP000094020">
    <property type="component" value="Chromosome 6"/>
</dbReference>
<evidence type="ECO:0000313" key="3">
    <source>
        <dbReference type="EMBL" id="WWC71102.1"/>
    </source>
</evidence>
<feature type="compositionally biased region" description="Low complexity" evidence="1">
    <location>
        <begin position="106"/>
        <end position="117"/>
    </location>
</feature>
<keyword evidence="4" id="KW-1185">Reference proteome</keyword>
<evidence type="ECO:0000313" key="4">
    <source>
        <dbReference type="Proteomes" id="UP000094020"/>
    </source>
</evidence>
<evidence type="ECO:0000256" key="1">
    <source>
        <dbReference type="SAM" id="MobiDB-lite"/>
    </source>
</evidence>
<dbReference type="EMBL" id="KV700115">
    <property type="protein sequence ID" value="OCF51879.1"/>
    <property type="molecule type" value="Genomic_DNA"/>
</dbReference>
<dbReference type="RefSeq" id="XP_019013098.1">
    <property type="nucleotide sequence ID" value="XM_019154358.1"/>
</dbReference>
<accession>A0A1B9I8N0</accession>
<dbReference type="KEGG" id="kpin:30170964"/>
<dbReference type="EMBL" id="CP144524">
    <property type="protein sequence ID" value="WWC71102.1"/>
    <property type="molecule type" value="Genomic_DNA"/>
</dbReference>
<gene>
    <name evidence="2" type="ORF">I206_02595</name>
    <name evidence="3" type="ORF">I206_105055</name>
</gene>
<feature type="region of interest" description="Disordered" evidence="1">
    <location>
        <begin position="321"/>
        <end position="362"/>
    </location>
</feature>
<reference evidence="2" key="3">
    <citation type="submission" date="2016-07" db="EMBL/GenBank/DDBJ databases">
        <title>Evolution of pathogenesis and genome organization in the Tremellales.</title>
        <authorList>
            <person name="Cuomo C."/>
            <person name="Litvintseva A."/>
            <person name="Heitman J."/>
            <person name="Chen Y."/>
            <person name="Sun S."/>
            <person name="Springer D."/>
            <person name="Dromer F."/>
            <person name="Young S."/>
            <person name="Zeng Q."/>
            <person name="Chapman S."/>
            <person name="Gujja S."/>
            <person name="Saif S."/>
            <person name="Birren B."/>
        </authorList>
    </citation>
    <scope>NUCLEOTIDE SEQUENCE</scope>
    <source>
        <strain evidence="2">CBS 10737</strain>
    </source>
</reference>
<dbReference type="GeneID" id="30170964"/>
<organism evidence="2">
    <name type="scientific">Kwoniella pini CBS 10737</name>
    <dbReference type="NCBI Taxonomy" id="1296096"/>
    <lineage>
        <taxon>Eukaryota</taxon>
        <taxon>Fungi</taxon>
        <taxon>Dikarya</taxon>
        <taxon>Basidiomycota</taxon>
        <taxon>Agaricomycotina</taxon>
        <taxon>Tremellomycetes</taxon>
        <taxon>Tremellales</taxon>
        <taxon>Cryptococcaceae</taxon>
        <taxon>Kwoniella</taxon>
    </lineage>
</organism>
<reference evidence="2" key="1">
    <citation type="submission" date="2013-07" db="EMBL/GenBank/DDBJ databases">
        <title>The Genome Sequence of Cryptococcus pinus CBS10737.</title>
        <authorList>
            <consortium name="The Broad Institute Genome Sequencing Platform"/>
            <person name="Cuomo C."/>
            <person name="Litvintseva A."/>
            <person name="Chen Y."/>
            <person name="Heitman J."/>
            <person name="Sun S."/>
            <person name="Springer D."/>
            <person name="Dromer F."/>
            <person name="Young S.K."/>
            <person name="Zeng Q."/>
            <person name="Gargeya S."/>
            <person name="Fitzgerald M."/>
            <person name="Abouelleil A."/>
            <person name="Alvarado L."/>
            <person name="Berlin A.M."/>
            <person name="Chapman S.B."/>
            <person name="Dewar J."/>
            <person name="Goldberg J."/>
            <person name="Griggs A."/>
            <person name="Gujja S."/>
            <person name="Hansen M."/>
            <person name="Howarth C."/>
            <person name="Imamovic A."/>
            <person name="Larimer J."/>
            <person name="McCowan C."/>
            <person name="Murphy C."/>
            <person name="Pearson M."/>
            <person name="Priest M."/>
            <person name="Roberts A."/>
            <person name="Saif S."/>
            <person name="Shea T."/>
            <person name="Sykes S."/>
            <person name="Wortman J."/>
            <person name="Nusbaum C."/>
            <person name="Birren B."/>
        </authorList>
    </citation>
    <scope>NUCLEOTIDE SEQUENCE [LARGE SCALE GENOMIC DNA]</scope>
    <source>
        <strain evidence="2">CBS 10737</strain>
    </source>
</reference>
<feature type="region of interest" description="Disordered" evidence="1">
    <location>
        <begin position="65"/>
        <end position="117"/>
    </location>
</feature>
<feature type="compositionally biased region" description="Basic and acidic residues" evidence="1">
    <location>
        <begin position="321"/>
        <end position="354"/>
    </location>
</feature>
<reference evidence="3" key="2">
    <citation type="submission" date="2013-07" db="EMBL/GenBank/DDBJ databases">
        <authorList>
            <consortium name="The Broad Institute Genome Sequencing Platform"/>
            <person name="Cuomo C."/>
            <person name="Litvintseva A."/>
            <person name="Chen Y."/>
            <person name="Heitman J."/>
            <person name="Sun S."/>
            <person name="Springer D."/>
            <person name="Dromer F."/>
            <person name="Young S.K."/>
            <person name="Zeng Q."/>
            <person name="Gargeya S."/>
            <person name="Fitzgerald M."/>
            <person name="Abouelleil A."/>
            <person name="Alvarado L."/>
            <person name="Berlin A.M."/>
            <person name="Chapman S.B."/>
            <person name="Dewar J."/>
            <person name="Goldberg J."/>
            <person name="Griggs A."/>
            <person name="Gujja S."/>
            <person name="Hansen M."/>
            <person name="Howarth C."/>
            <person name="Imamovic A."/>
            <person name="Larimer J."/>
            <person name="McCowan C."/>
            <person name="Murphy C."/>
            <person name="Pearson M."/>
            <person name="Priest M."/>
            <person name="Roberts A."/>
            <person name="Saif S."/>
            <person name="Shea T."/>
            <person name="Sykes S."/>
            <person name="Wortman J."/>
            <person name="Nusbaum C."/>
            <person name="Birren B."/>
        </authorList>
    </citation>
    <scope>NUCLEOTIDE SEQUENCE</scope>
    <source>
        <strain evidence="3">CBS 10737</strain>
    </source>
</reference>
<reference evidence="3" key="4">
    <citation type="submission" date="2024-02" db="EMBL/GenBank/DDBJ databases">
        <title>Comparative genomics of Cryptococcus and Kwoniella reveals pathogenesis evolution and contrasting modes of karyotype evolution via chromosome fusion or intercentromeric recombination.</title>
        <authorList>
            <person name="Coelho M.A."/>
            <person name="David-Palma M."/>
            <person name="Shea T."/>
            <person name="Bowers K."/>
            <person name="McGinley-Smith S."/>
            <person name="Mohammad A.W."/>
            <person name="Gnirke A."/>
            <person name="Yurkov A.M."/>
            <person name="Nowrousian M."/>
            <person name="Sun S."/>
            <person name="Cuomo C.A."/>
            <person name="Heitman J."/>
        </authorList>
    </citation>
    <scope>NUCLEOTIDE SEQUENCE</scope>
    <source>
        <strain evidence="3">CBS 10737</strain>
    </source>
</reference>
<evidence type="ECO:0000313" key="2">
    <source>
        <dbReference type="EMBL" id="OCF51879.1"/>
    </source>
</evidence>
<proteinExistence type="predicted"/>
<dbReference type="AlphaFoldDB" id="A0A1B9I8N0"/>